<dbReference type="EMBL" id="CP112932">
    <property type="protein sequence ID" value="WPY01377.1"/>
    <property type="molecule type" value="Genomic_DNA"/>
</dbReference>
<organism evidence="2 3">
    <name type="scientific">Candidatus Trichorickettsia mobilis</name>
    <dbReference type="NCBI Taxonomy" id="1346319"/>
    <lineage>
        <taxon>Bacteria</taxon>
        <taxon>Pseudomonadati</taxon>
        <taxon>Pseudomonadota</taxon>
        <taxon>Alphaproteobacteria</taxon>
        <taxon>Rickettsiales</taxon>
        <taxon>Rickettsiaceae</taxon>
        <taxon>Rickettsieae</taxon>
        <taxon>Candidatus Trichorickettsia</taxon>
    </lineage>
</organism>
<evidence type="ECO:0000313" key="3">
    <source>
        <dbReference type="Proteomes" id="UP001326613"/>
    </source>
</evidence>
<protein>
    <submittedName>
        <fullName evidence="2">Uncharacterized protein</fullName>
    </submittedName>
</protein>
<dbReference type="RefSeq" id="WP_323738152.1">
    <property type="nucleotide sequence ID" value="NZ_CP112932.1"/>
</dbReference>
<keyword evidence="1" id="KW-0812">Transmembrane</keyword>
<proteinExistence type="predicted"/>
<keyword evidence="1" id="KW-0472">Membrane</keyword>
<reference evidence="2 3" key="1">
    <citation type="submission" date="2022-10" db="EMBL/GenBank/DDBJ databases">
        <title>Host association and intracellularity evolved multiple times independently in the Rickettsiales.</title>
        <authorList>
            <person name="Castelli M."/>
            <person name="Nardi T."/>
            <person name="Gammuto L."/>
            <person name="Bellinzona G."/>
            <person name="Sabaneyeva E."/>
            <person name="Potekhin A."/>
            <person name="Serra V."/>
            <person name="Petroni G."/>
            <person name="Sassera D."/>
        </authorList>
    </citation>
    <scope>NUCLEOTIDE SEQUENCE [LARGE SCALE GENOMIC DNA]</scope>
    <source>
        <strain evidence="2 3">Kr 154-4</strain>
    </source>
</reference>
<keyword evidence="3" id="KW-1185">Reference proteome</keyword>
<dbReference type="Proteomes" id="UP001326613">
    <property type="component" value="Chromosome"/>
</dbReference>
<evidence type="ECO:0000256" key="1">
    <source>
        <dbReference type="SAM" id="Phobius"/>
    </source>
</evidence>
<name>A0ABZ0UWA2_9RICK</name>
<sequence length="51" mass="5796">MEHNFITIFASCADWIKATIIISSGLTLVSIFYLIKQTIIESIKLTKTSKY</sequence>
<evidence type="ECO:0000313" key="2">
    <source>
        <dbReference type="EMBL" id="WPY01377.1"/>
    </source>
</evidence>
<keyword evidence="1" id="KW-1133">Transmembrane helix</keyword>
<feature type="transmembrane region" description="Helical" evidence="1">
    <location>
        <begin position="15"/>
        <end position="35"/>
    </location>
</feature>
<accession>A0ABZ0UWA2</accession>
<gene>
    <name evidence="2" type="ORF">Trichorick_01288</name>
</gene>